<dbReference type="EMBL" id="JACTNZ010000013">
    <property type="protein sequence ID" value="KAG5516742.1"/>
    <property type="molecule type" value="Genomic_DNA"/>
</dbReference>
<comment type="caution">
    <text evidence="2">The sequence shown here is derived from an EMBL/GenBank/DDBJ whole genome shotgun (WGS) entry which is preliminary data.</text>
</comment>
<gene>
    <name evidence="2" type="ORF">RHGRI_037469</name>
</gene>
<dbReference type="Pfam" id="PF24758">
    <property type="entry name" value="LRR_At5g56370"/>
    <property type="match status" value="1"/>
</dbReference>
<feature type="domain" description="F-box/LRR-repeat protein 15/At3g58940/PEG3-like LRR" evidence="1">
    <location>
        <begin position="40"/>
        <end position="121"/>
    </location>
</feature>
<organism evidence="2 3">
    <name type="scientific">Rhododendron griersonianum</name>
    <dbReference type="NCBI Taxonomy" id="479676"/>
    <lineage>
        <taxon>Eukaryota</taxon>
        <taxon>Viridiplantae</taxon>
        <taxon>Streptophyta</taxon>
        <taxon>Embryophyta</taxon>
        <taxon>Tracheophyta</taxon>
        <taxon>Spermatophyta</taxon>
        <taxon>Magnoliopsida</taxon>
        <taxon>eudicotyledons</taxon>
        <taxon>Gunneridae</taxon>
        <taxon>Pentapetalae</taxon>
        <taxon>asterids</taxon>
        <taxon>Ericales</taxon>
        <taxon>Ericaceae</taxon>
        <taxon>Ericoideae</taxon>
        <taxon>Rhodoreae</taxon>
        <taxon>Rhododendron</taxon>
    </lineage>
</organism>
<keyword evidence="3" id="KW-1185">Reference proteome</keyword>
<accession>A0AAV6HXH4</accession>
<protein>
    <recommendedName>
        <fullName evidence="1">F-box/LRR-repeat protein 15/At3g58940/PEG3-like LRR domain-containing protein</fullName>
    </recommendedName>
</protein>
<dbReference type="Proteomes" id="UP000823749">
    <property type="component" value="Chromosome 13"/>
</dbReference>
<name>A0AAV6HXH4_9ERIC</name>
<evidence type="ECO:0000313" key="2">
    <source>
        <dbReference type="EMBL" id="KAG5516742.1"/>
    </source>
</evidence>
<evidence type="ECO:0000313" key="3">
    <source>
        <dbReference type="Proteomes" id="UP000823749"/>
    </source>
</evidence>
<proteinExistence type="predicted"/>
<dbReference type="InterPro" id="IPR055411">
    <property type="entry name" value="LRR_FXL15/At3g58940/PEG3-like"/>
</dbReference>
<reference evidence="2 3" key="1">
    <citation type="submission" date="2020-08" db="EMBL/GenBank/DDBJ databases">
        <title>Plant Genome Project.</title>
        <authorList>
            <person name="Zhang R.-G."/>
        </authorList>
    </citation>
    <scope>NUCLEOTIDE SEQUENCE [LARGE SCALE GENOMIC DNA]</scope>
    <source>
        <strain evidence="2">WSP0</strain>
        <tissue evidence="2">Leaf</tissue>
    </source>
</reference>
<sequence length="131" mass="14872">MNIVSIPKLIRGFALQQGRGLRCFTFIYIVQTAKVHMFEDCHYELPQHLYSNSSLRELHFSLCRVTPKRGVDWNSLKELSIGDAILSDEEIQKILVGSSSLQKITVTRDAMGALIVSKSITFMRHSTQLAF</sequence>
<dbReference type="AlphaFoldDB" id="A0AAV6HXH4"/>
<evidence type="ECO:0000259" key="1">
    <source>
        <dbReference type="Pfam" id="PF24758"/>
    </source>
</evidence>
<dbReference type="SUPFAM" id="SSF52047">
    <property type="entry name" value="RNI-like"/>
    <property type="match status" value="1"/>
</dbReference>